<name>A0ACB8DI02_DERSI</name>
<reference evidence="1" key="1">
    <citation type="submission" date="2020-05" db="EMBL/GenBank/DDBJ databases">
        <title>Large-scale comparative analyses of tick genomes elucidate their genetic diversity and vector capacities.</title>
        <authorList>
            <person name="Jia N."/>
            <person name="Wang J."/>
            <person name="Shi W."/>
            <person name="Du L."/>
            <person name="Sun Y."/>
            <person name="Zhan W."/>
            <person name="Jiang J."/>
            <person name="Wang Q."/>
            <person name="Zhang B."/>
            <person name="Ji P."/>
            <person name="Sakyi L.B."/>
            <person name="Cui X."/>
            <person name="Yuan T."/>
            <person name="Jiang B."/>
            <person name="Yang W."/>
            <person name="Lam T.T.-Y."/>
            <person name="Chang Q."/>
            <person name="Ding S."/>
            <person name="Wang X."/>
            <person name="Zhu J."/>
            <person name="Ruan X."/>
            <person name="Zhao L."/>
            <person name="Wei J."/>
            <person name="Que T."/>
            <person name="Du C."/>
            <person name="Cheng J."/>
            <person name="Dai P."/>
            <person name="Han X."/>
            <person name="Huang E."/>
            <person name="Gao Y."/>
            <person name="Liu J."/>
            <person name="Shao H."/>
            <person name="Ye R."/>
            <person name="Li L."/>
            <person name="Wei W."/>
            <person name="Wang X."/>
            <person name="Wang C."/>
            <person name="Yang T."/>
            <person name="Huo Q."/>
            <person name="Li W."/>
            <person name="Guo W."/>
            <person name="Chen H."/>
            <person name="Zhou L."/>
            <person name="Ni X."/>
            <person name="Tian J."/>
            <person name="Zhou Y."/>
            <person name="Sheng Y."/>
            <person name="Liu T."/>
            <person name="Pan Y."/>
            <person name="Xia L."/>
            <person name="Li J."/>
            <person name="Zhao F."/>
            <person name="Cao W."/>
        </authorList>
    </citation>
    <scope>NUCLEOTIDE SEQUENCE</scope>
    <source>
        <tissue evidence="1">Larvae</tissue>
    </source>
</reference>
<evidence type="ECO:0000313" key="1">
    <source>
        <dbReference type="EMBL" id="KAH7970214.1"/>
    </source>
</evidence>
<dbReference type="Proteomes" id="UP000821865">
    <property type="component" value="Chromosome 11"/>
</dbReference>
<comment type="caution">
    <text evidence="1">The sequence shown here is derived from an EMBL/GenBank/DDBJ whole genome shotgun (WGS) entry which is preliminary data.</text>
</comment>
<gene>
    <name evidence="1" type="ORF">HPB49_001122</name>
</gene>
<organism evidence="1 2">
    <name type="scientific">Dermacentor silvarum</name>
    <name type="common">Tick</name>
    <dbReference type="NCBI Taxonomy" id="543639"/>
    <lineage>
        <taxon>Eukaryota</taxon>
        <taxon>Metazoa</taxon>
        <taxon>Ecdysozoa</taxon>
        <taxon>Arthropoda</taxon>
        <taxon>Chelicerata</taxon>
        <taxon>Arachnida</taxon>
        <taxon>Acari</taxon>
        <taxon>Parasitiformes</taxon>
        <taxon>Ixodida</taxon>
        <taxon>Ixodoidea</taxon>
        <taxon>Ixodidae</taxon>
        <taxon>Rhipicephalinae</taxon>
        <taxon>Dermacentor</taxon>
    </lineage>
</organism>
<accession>A0ACB8DI02</accession>
<protein>
    <submittedName>
        <fullName evidence="1">Uncharacterized protein</fullName>
    </submittedName>
</protein>
<sequence>MEDESSVGLLAVPLYLPRLTPRGCRRPDHISLSVRAHLVLDSRRLLPNIRRLALRGHNFIHCSLIHQDINFSNQTRGPRFVSKDLSQTTQVNQMPLGLATLRHPTHHLFASQLAVFAGRSKNLRREAHAKCTAVALHRKVRTLVRARPHHLLRPRASHSPGAVPFLLLDLSLTDSALRANAFPKVTDLFCRLPLPTLVYRLEAVHLGDLLWFSSLVIGDLRSPTVPVSNRGTLQGSVLSPLLHLHLDMIGLPSFHDQILDAIFVVWVTAGCLRHIETQLQEAATTFEQYVRRGGRTCSPAKSELLVVTKHARGQKDFPSALTSTGLSPAARDKLTVPPIPRHKHPTRHTARRDHRSRYLRREYPVRCSAVRVLFTDVNPANERGEVTAVVDADLITIFAASERTLTNVSLLEEPQCPQCVTAPPYCVWCDFAKMSLPFQTPPSPPGRSG</sequence>
<dbReference type="EMBL" id="CM023480">
    <property type="protein sequence ID" value="KAH7970214.1"/>
    <property type="molecule type" value="Genomic_DNA"/>
</dbReference>
<evidence type="ECO:0000313" key="2">
    <source>
        <dbReference type="Proteomes" id="UP000821865"/>
    </source>
</evidence>
<proteinExistence type="predicted"/>
<keyword evidence="2" id="KW-1185">Reference proteome</keyword>